<dbReference type="Proteomes" id="UP001202402">
    <property type="component" value="Unassembled WGS sequence"/>
</dbReference>
<accession>A0ABS9R7S4</accession>
<proteinExistence type="predicted"/>
<dbReference type="NCBIfam" id="TIGR01784">
    <property type="entry name" value="T_den_put_tspse"/>
    <property type="match status" value="1"/>
</dbReference>
<dbReference type="InterPro" id="IPR010106">
    <property type="entry name" value="RpnA"/>
</dbReference>
<gene>
    <name evidence="1" type="ORF">LQE99_07350</name>
</gene>
<reference evidence="1 2" key="1">
    <citation type="submission" date="2022-02" db="EMBL/GenBank/DDBJ databases">
        <title>Genome of Erysipelotrichaceae sp. nov. NSJ-176 isolated from human feces.</title>
        <authorList>
            <person name="Abdugheni R."/>
        </authorList>
    </citation>
    <scope>NUCLEOTIDE SEQUENCE [LARGE SCALE GENOMIC DNA]</scope>
    <source>
        <strain evidence="1 2">NSJ-176</strain>
    </source>
</reference>
<organism evidence="1 2">
    <name type="scientific">Amedibacillus hominis</name>
    <dbReference type="NCBI Taxonomy" id="2897776"/>
    <lineage>
        <taxon>Bacteria</taxon>
        <taxon>Bacillati</taxon>
        <taxon>Bacillota</taxon>
        <taxon>Erysipelotrichia</taxon>
        <taxon>Erysipelotrichales</taxon>
        <taxon>Erysipelotrichaceae</taxon>
        <taxon>Amedibacillus</taxon>
    </lineage>
</organism>
<name>A0ABS9R7S4_9FIRM</name>
<dbReference type="SUPFAM" id="SSF64484">
    <property type="entry name" value="beta and beta-prime subunits of DNA dependent RNA-polymerase"/>
    <property type="match status" value="1"/>
</dbReference>
<keyword evidence="2" id="KW-1185">Reference proteome</keyword>
<dbReference type="EMBL" id="JAKVPQ010000004">
    <property type="protein sequence ID" value="MCH4284946.1"/>
    <property type="molecule type" value="Genomic_DNA"/>
</dbReference>
<evidence type="ECO:0000313" key="1">
    <source>
        <dbReference type="EMBL" id="MCH4284946.1"/>
    </source>
</evidence>
<dbReference type="PANTHER" id="PTHR41317">
    <property type="entry name" value="PD-(D_E)XK NUCLEASE FAMILY TRANSPOSASE"/>
    <property type="match status" value="1"/>
</dbReference>
<dbReference type="RefSeq" id="WP_117536376.1">
    <property type="nucleotide sequence ID" value="NZ_JAKVPQ010000004.1"/>
</dbReference>
<sequence length="333" mass="39271">MKNLKKRKEENLRRQQRKLVKRLEGIVVHYDNDYCFKDYFGMDDLDSMEMRNYICEYSIGNGVKIVKSTILNVEILPDQFGNKKIILDILAEDSKGNLYNIEMQRAPTIADYFRWEYYGARNLSSRLKKGGKYINLKPVYQIIFMRGYAYGNHNLINRYIMRNDNGQQEHENPLMHRIYVSLPAIDHIVAEKGKNNLNEFEKIIYLFEHNEPCDTIEPGKMVNVIMSRYKRMKQNKSIWTMAEKLEEAQMIEESLIEISRKEGLEEGMEKGIEQGKKERTEEIIKQMLSLKYHTDASAWLSSLSSDQLEQVPALILTCDTFDEFQNQINHRQP</sequence>
<evidence type="ECO:0000313" key="2">
    <source>
        <dbReference type="Proteomes" id="UP001202402"/>
    </source>
</evidence>
<comment type="caution">
    <text evidence="1">The sequence shown here is derived from an EMBL/GenBank/DDBJ whole genome shotgun (WGS) entry which is preliminary data.</text>
</comment>
<dbReference type="PANTHER" id="PTHR41317:SF1">
    <property type="entry name" value="PD-(D_E)XK NUCLEASE FAMILY TRANSPOSASE"/>
    <property type="match status" value="1"/>
</dbReference>
<dbReference type="Pfam" id="PF12784">
    <property type="entry name" value="PDDEXK_2"/>
    <property type="match status" value="1"/>
</dbReference>
<protein>
    <submittedName>
        <fullName evidence="1">Rpn family recombination-promoting nuclease/putative transposase</fullName>
    </submittedName>
</protein>